<dbReference type="PANTHER" id="PTHR43762:SF1">
    <property type="entry name" value="D-ARABINONO-1,4-LACTONE OXIDASE"/>
    <property type="match status" value="1"/>
</dbReference>
<dbReference type="PANTHER" id="PTHR43762">
    <property type="entry name" value="L-GULONOLACTONE OXIDASE"/>
    <property type="match status" value="1"/>
</dbReference>
<dbReference type="Gene3D" id="3.30.465.10">
    <property type="match status" value="1"/>
</dbReference>
<dbReference type="Gene3D" id="1.10.45.10">
    <property type="entry name" value="Vanillyl-alcohol Oxidase, Chain A, domain 4"/>
    <property type="match status" value="1"/>
</dbReference>
<dbReference type="STRING" id="2518989.IMCC3088_2558"/>
<dbReference type="PROSITE" id="PS51387">
    <property type="entry name" value="FAD_PCMH"/>
    <property type="match status" value="1"/>
</dbReference>
<dbReference type="GO" id="GO:0003885">
    <property type="term" value="F:D-arabinono-1,4-lactone oxidase activity"/>
    <property type="evidence" value="ECO:0007669"/>
    <property type="project" value="InterPro"/>
</dbReference>
<dbReference type="eggNOG" id="COG0277">
    <property type="taxonomic scope" value="Bacteria"/>
</dbReference>
<evidence type="ECO:0000313" key="1">
    <source>
        <dbReference type="EMBL" id="EGG28793.1"/>
    </source>
</evidence>
<gene>
    <name evidence="1" type="ORF">IMCC3088_2558</name>
</gene>
<evidence type="ECO:0000313" key="2">
    <source>
        <dbReference type="Proteomes" id="UP000005615"/>
    </source>
</evidence>
<dbReference type="RefSeq" id="WP_009576713.1">
    <property type="nucleotide sequence ID" value="NZ_AEIG01000082.1"/>
</dbReference>
<dbReference type="InterPro" id="IPR016166">
    <property type="entry name" value="FAD-bd_PCMH"/>
</dbReference>
<protein>
    <submittedName>
        <fullName evidence="1">Putative oxidoreductase</fullName>
    </submittedName>
</protein>
<dbReference type="InterPro" id="IPR007173">
    <property type="entry name" value="ALO_C"/>
</dbReference>
<dbReference type="OrthoDB" id="9800184at2"/>
<keyword evidence="2" id="KW-1185">Reference proteome</keyword>
<dbReference type="Pfam" id="PF04030">
    <property type="entry name" value="ALO"/>
    <property type="match status" value="1"/>
</dbReference>
<dbReference type="Gene3D" id="3.30.70.2520">
    <property type="match status" value="1"/>
</dbReference>
<dbReference type="Gene3D" id="3.30.43.10">
    <property type="entry name" value="Uridine Diphospho-n-acetylenolpyruvylglucosamine Reductase, domain 2"/>
    <property type="match status" value="1"/>
</dbReference>
<dbReference type="InterPro" id="IPR036318">
    <property type="entry name" value="FAD-bd_PCMH-like_sf"/>
</dbReference>
<dbReference type="SUPFAM" id="SSF56176">
    <property type="entry name" value="FAD-binding/transporter-associated domain-like"/>
    <property type="match status" value="1"/>
</dbReference>
<dbReference type="InterPro" id="IPR016169">
    <property type="entry name" value="FAD-bd_PCMH_sub2"/>
</dbReference>
<dbReference type="Pfam" id="PF01565">
    <property type="entry name" value="FAD_binding_4"/>
    <property type="match status" value="1"/>
</dbReference>
<accession>F3L4F7</accession>
<name>F3L4F7_9GAMM</name>
<dbReference type="Proteomes" id="UP000005615">
    <property type="component" value="Unassembled WGS sequence"/>
</dbReference>
<dbReference type="InterPro" id="IPR016171">
    <property type="entry name" value="Vanillyl_alc_oxidase_C-sub2"/>
</dbReference>
<dbReference type="GO" id="GO:0071949">
    <property type="term" value="F:FAD binding"/>
    <property type="evidence" value="ECO:0007669"/>
    <property type="project" value="InterPro"/>
</dbReference>
<sequence length="469" mass="51203">MKRRQFLRGTGALGATGAFALLGGCEQPSTEPQSPIAYEPGKPVPWINWAGNQSCQPQHRPAPASIDELVSVLKNAKGTVRAVGAGHSFSAVVPTDDTLIATDLLSGVIDHDPVTNTAQVLSGTRLHDLGYMLADIGQALPNMPDMAYLALGGAIVNCAHATGVNFGSMGSYVNSLRLATVGGELLECSPSSNPDIFKAALTSAGALGIVTDFTLQNQADFDLTEVNKIEPLEDMLDDIENRKANNRHFELFALPHASVGISVSTNPAQPGDKAQGQDDPQAVNTLRDVFNAIAWIPGVGSRLYDKLLTAVMGNEAETIRTGKAHEVLPHVRIVRFREMEYTVPAELGPACLREIMATIRNKQLPLSFPIEYRYVKADDIWLSMFQGQDGATISIHQYGDLDYRPIFAELEPIFWRYGGRPHWGKLHTLKSSDLAELYPKHWRDFLAVRESLDPDKRLMNAHLKELFGA</sequence>
<organism evidence="1 2">
    <name type="scientific">Aequoribacter fuscus</name>
    <dbReference type="NCBI Taxonomy" id="2518989"/>
    <lineage>
        <taxon>Bacteria</taxon>
        <taxon>Pseudomonadati</taxon>
        <taxon>Pseudomonadota</taxon>
        <taxon>Gammaproteobacteria</taxon>
        <taxon>Cellvibrionales</taxon>
        <taxon>Halieaceae</taxon>
        <taxon>Aequoribacter</taxon>
    </lineage>
</organism>
<dbReference type="EMBL" id="AEIG01000082">
    <property type="protein sequence ID" value="EGG28793.1"/>
    <property type="molecule type" value="Genomic_DNA"/>
</dbReference>
<dbReference type="InterPro" id="IPR010031">
    <property type="entry name" value="FAD_lactone_oxidase-like"/>
</dbReference>
<comment type="caution">
    <text evidence="1">The sequence shown here is derived from an EMBL/GenBank/DDBJ whole genome shotgun (WGS) entry which is preliminary data.</text>
</comment>
<dbReference type="InterPro" id="IPR016167">
    <property type="entry name" value="FAD-bd_PCMH_sub1"/>
</dbReference>
<dbReference type="NCBIfam" id="TIGR01679">
    <property type="entry name" value="bact_FAD_ox"/>
    <property type="match status" value="1"/>
</dbReference>
<proteinExistence type="predicted"/>
<dbReference type="AlphaFoldDB" id="F3L4F7"/>
<dbReference type="GO" id="GO:0016020">
    <property type="term" value="C:membrane"/>
    <property type="evidence" value="ECO:0007669"/>
    <property type="project" value="InterPro"/>
</dbReference>
<dbReference type="InterPro" id="IPR006094">
    <property type="entry name" value="Oxid_FAD_bind_N"/>
</dbReference>
<dbReference type="PROSITE" id="PS51257">
    <property type="entry name" value="PROKAR_LIPOPROTEIN"/>
    <property type="match status" value="1"/>
</dbReference>
<dbReference type="PIRSF" id="PIRSF000136">
    <property type="entry name" value="LGO_GLO"/>
    <property type="match status" value="1"/>
</dbReference>
<reference evidence="1 2" key="1">
    <citation type="journal article" date="2011" name="J. Bacteriol.">
        <title>Genome sequence of strain IMCC3088, a proteorhodopsin-containing marine bacterium belonging to the OM60/NOR5 clade.</title>
        <authorList>
            <person name="Jang Y."/>
            <person name="Oh H.M."/>
            <person name="Kang I."/>
            <person name="Lee K."/>
            <person name="Yang S.J."/>
            <person name="Cho J.C."/>
        </authorList>
    </citation>
    <scope>NUCLEOTIDE SEQUENCE [LARGE SCALE GENOMIC DNA]</scope>
    <source>
        <strain evidence="1 2">IMCC3088</strain>
    </source>
</reference>